<dbReference type="GO" id="GO:0005737">
    <property type="term" value="C:cytoplasm"/>
    <property type="evidence" value="ECO:0007669"/>
    <property type="project" value="UniProtKB-SubCell"/>
</dbReference>
<dbReference type="STRING" id="1508404.JMA_31850"/>
<dbReference type="EMBL" id="CP009416">
    <property type="protein sequence ID" value="AJD92502.1"/>
    <property type="molecule type" value="Genomic_DNA"/>
</dbReference>
<dbReference type="NCBIfam" id="TIGR01850">
    <property type="entry name" value="argC"/>
    <property type="match status" value="1"/>
</dbReference>
<protein>
    <recommendedName>
        <fullName evidence="7">N-acetyl-gamma-glutamyl-phosphate reductase</fullName>
        <shortName evidence="7">AGPR</shortName>
        <ecNumber evidence="7">1.2.1.38</ecNumber>
    </recommendedName>
    <alternativeName>
        <fullName evidence="7">N-acetyl-glutamate semialdehyde dehydrogenase</fullName>
        <shortName evidence="7">NAGSA dehydrogenase</shortName>
    </alternativeName>
</protein>
<dbReference type="Pfam" id="PF22698">
    <property type="entry name" value="Semialdhyde_dhC_1"/>
    <property type="match status" value="1"/>
</dbReference>
<dbReference type="HAMAP" id="MF_00150">
    <property type="entry name" value="ArgC_type1"/>
    <property type="match status" value="1"/>
</dbReference>
<dbReference type="Proteomes" id="UP000031449">
    <property type="component" value="Chromosome"/>
</dbReference>
<keyword evidence="4 7" id="KW-0521">NADP</keyword>
<dbReference type="PANTHER" id="PTHR32338:SF10">
    <property type="entry name" value="N-ACETYL-GAMMA-GLUTAMYL-PHOSPHATE REDUCTASE, CHLOROPLASTIC-RELATED"/>
    <property type="match status" value="1"/>
</dbReference>
<evidence type="ECO:0000313" key="11">
    <source>
        <dbReference type="Proteomes" id="UP000031449"/>
    </source>
</evidence>
<dbReference type="InterPro" id="IPR058924">
    <property type="entry name" value="AGPR_dimerisation_dom"/>
</dbReference>
<comment type="similarity">
    <text evidence="7">Belongs to the NAGSA dehydrogenase family. Type 1 subfamily.</text>
</comment>
<keyword evidence="7" id="KW-0963">Cytoplasm</keyword>
<dbReference type="SMART" id="SM00859">
    <property type="entry name" value="Semialdhyde_dh"/>
    <property type="match status" value="1"/>
</dbReference>
<keyword evidence="5 7" id="KW-0560">Oxidoreductase</keyword>
<dbReference type="CDD" id="cd23934">
    <property type="entry name" value="AGPR_1_C"/>
    <property type="match status" value="1"/>
</dbReference>
<evidence type="ECO:0000256" key="4">
    <source>
        <dbReference type="ARBA" id="ARBA00022857"/>
    </source>
</evidence>
<organism evidence="10 11">
    <name type="scientific">Jeotgalibacillus malaysiensis</name>
    <dbReference type="NCBI Taxonomy" id="1508404"/>
    <lineage>
        <taxon>Bacteria</taxon>
        <taxon>Bacillati</taxon>
        <taxon>Bacillota</taxon>
        <taxon>Bacilli</taxon>
        <taxon>Bacillales</taxon>
        <taxon>Caryophanaceae</taxon>
        <taxon>Jeotgalibacillus</taxon>
    </lineage>
</organism>
<dbReference type="EC" id="1.2.1.38" evidence="7"/>
<dbReference type="PROSITE" id="PS01224">
    <property type="entry name" value="ARGC"/>
    <property type="match status" value="1"/>
</dbReference>
<evidence type="ECO:0000256" key="6">
    <source>
        <dbReference type="ARBA" id="ARBA00050557"/>
    </source>
</evidence>
<dbReference type="KEGG" id="jeo:JMA_31850"/>
<comment type="function">
    <text evidence="7">Catalyzes the NADPH-dependent reduction of N-acetyl-5-glutamyl phosphate to yield N-acetyl-L-glutamate 5-semialdehyde.</text>
</comment>
<dbReference type="InterPro" id="IPR036291">
    <property type="entry name" value="NAD(P)-bd_dom_sf"/>
</dbReference>
<feature type="active site" evidence="7 8">
    <location>
        <position position="149"/>
    </location>
</feature>
<evidence type="ECO:0000256" key="2">
    <source>
        <dbReference type="ARBA" id="ARBA00022571"/>
    </source>
</evidence>
<dbReference type="Gene3D" id="3.30.360.10">
    <property type="entry name" value="Dihydrodipicolinate Reductase, domain 2"/>
    <property type="match status" value="1"/>
</dbReference>
<evidence type="ECO:0000256" key="5">
    <source>
        <dbReference type="ARBA" id="ARBA00023002"/>
    </source>
</evidence>
<dbReference type="GO" id="GO:0003942">
    <property type="term" value="F:N-acetyl-gamma-glutamyl-phosphate reductase activity"/>
    <property type="evidence" value="ECO:0007669"/>
    <property type="project" value="UniProtKB-UniRule"/>
</dbReference>
<dbReference type="InterPro" id="IPR000706">
    <property type="entry name" value="AGPR_type-1"/>
</dbReference>
<comment type="catalytic activity">
    <reaction evidence="6 7">
        <text>N-acetyl-L-glutamate 5-semialdehyde + phosphate + NADP(+) = N-acetyl-L-glutamyl 5-phosphate + NADPH + H(+)</text>
        <dbReference type="Rhea" id="RHEA:21588"/>
        <dbReference type="ChEBI" id="CHEBI:15378"/>
        <dbReference type="ChEBI" id="CHEBI:29123"/>
        <dbReference type="ChEBI" id="CHEBI:43474"/>
        <dbReference type="ChEBI" id="CHEBI:57783"/>
        <dbReference type="ChEBI" id="CHEBI:57936"/>
        <dbReference type="ChEBI" id="CHEBI:58349"/>
        <dbReference type="EC" id="1.2.1.38"/>
    </reaction>
</comment>
<dbReference type="FunFam" id="3.30.360.10:FF:000014">
    <property type="entry name" value="N-acetyl-gamma-glutamyl-phosphate reductase"/>
    <property type="match status" value="1"/>
</dbReference>
<accession>A0A0B5AUT8</accession>
<dbReference type="CDD" id="cd17895">
    <property type="entry name" value="AGPR_1_N"/>
    <property type="match status" value="1"/>
</dbReference>
<dbReference type="GO" id="GO:0006526">
    <property type="term" value="P:L-arginine biosynthetic process"/>
    <property type="evidence" value="ECO:0007669"/>
    <property type="project" value="UniProtKB-UniRule"/>
</dbReference>
<reference evidence="10 11" key="1">
    <citation type="submission" date="2014-08" db="EMBL/GenBank/DDBJ databases">
        <title>Complete genome of a marine bacteria Jeotgalibacillus malaysiensis.</title>
        <authorList>
            <person name="Yaakop A.S."/>
            <person name="Chan K.-G."/>
            <person name="Goh K.M."/>
        </authorList>
    </citation>
    <scope>NUCLEOTIDE SEQUENCE [LARGE SCALE GENOMIC DNA]</scope>
    <source>
        <strain evidence="10 11">D5</strain>
    </source>
</reference>
<sequence>MDVKVGIIGATGYGGLELIRLLHRHSGITSIDLFTSSDEGELFSHKYTYLMNIYDTPLHKIRIEHLAKLDVIFTSTPSGVTSRLLPPLIGKGPRIIDLSGDFRLSAEDYSEWYGKDAAPESSLQKSVYGLTEWNRDAVKDAVMVANPGCYPTAVLLSLLPAVKNGLINTDNLIIDAKSGVSGAGNKPNQMTHFSETNESLSIYKVNKHQHIPEIETGLARFAEKTRPITFSTHLVPMTRGILAAAYAPLADGVTEKQLQECYQDSYQNETFVRVMPPGPKFSTNQVYGSNYCDLQIHVDKRTNRATIVSVIDNLVKGAAGQAIQNMNVQFGFKETEGLDLVPSYI</sequence>
<dbReference type="UniPathway" id="UPA00068">
    <property type="reaction ID" value="UER00108"/>
</dbReference>
<keyword evidence="2 7" id="KW-0055">Arginine biosynthesis</keyword>
<dbReference type="PANTHER" id="PTHR32338">
    <property type="entry name" value="N-ACETYL-GAMMA-GLUTAMYL-PHOSPHATE REDUCTASE, CHLOROPLASTIC-RELATED-RELATED"/>
    <property type="match status" value="1"/>
</dbReference>
<dbReference type="Gene3D" id="3.40.50.720">
    <property type="entry name" value="NAD(P)-binding Rossmann-like Domain"/>
    <property type="match status" value="1"/>
</dbReference>
<dbReference type="SUPFAM" id="SSF51735">
    <property type="entry name" value="NAD(P)-binding Rossmann-fold domains"/>
    <property type="match status" value="1"/>
</dbReference>
<evidence type="ECO:0000256" key="8">
    <source>
        <dbReference type="PROSITE-ProRule" id="PRU10010"/>
    </source>
</evidence>
<name>A0A0B5AUT8_9BACL</name>
<evidence type="ECO:0000256" key="1">
    <source>
        <dbReference type="ARBA" id="ARBA00004862"/>
    </source>
</evidence>
<dbReference type="InterPro" id="IPR000534">
    <property type="entry name" value="Semialdehyde_DH_NAD-bd"/>
</dbReference>
<dbReference type="Pfam" id="PF01118">
    <property type="entry name" value="Semialdhyde_dh"/>
    <property type="match status" value="1"/>
</dbReference>
<dbReference type="SUPFAM" id="SSF55347">
    <property type="entry name" value="Glyceraldehyde-3-phosphate dehydrogenase-like, C-terminal domain"/>
    <property type="match status" value="1"/>
</dbReference>
<evidence type="ECO:0000256" key="7">
    <source>
        <dbReference type="HAMAP-Rule" id="MF_00150"/>
    </source>
</evidence>
<dbReference type="GO" id="GO:0051287">
    <property type="term" value="F:NAD binding"/>
    <property type="evidence" value="ECO:0007669"/>
    <property type="project" value="InterPro"/>
</dbReference>
<evidence type="ECO:0000313" key="10">
    <source>
        <dbReference type="EMBL" id="AJD92502.1"/>
    </source>
</evidence>
<dbReference type="HOGENOM" id="CLU_006384_0_1_9"/>
<dbReference type="GO" id="GO:0070401">
    <property type="term" value="F:NADP+ binding"/>
    <property type="evidence" value="ECO:0007669"/>
    <property type="project" value="InterPro"/>
</dbReference>
<feature type="domain" description="Semialdehyde dehydrogenase NAD-binding" evidence="9">
    <location>
        <begin position="4"/>
        <end position="141"/>
    </location>
</feature>
<evidence type="ECO:0000256" key="3">
    <source>
        <dbReference type="ARBA" id="ARBA00022605"/>
    </source>
</evidence>
<evidence type="ECO:0000259" key="9">
    <source>
        <dbReference type="SMART" id="SM00859"/>
    </source>
</evidence>
<keyword evidence="3 7" id="KW-0028">Amino-acid biosynthesis</keyword>
<gene>
    <name evidence="7" type="primary">argC</name>
    <name evidence="10" type="ORF">JMA_31850</name>
</gene>
<keyword evidence="11" id="KW-1185">Reference proteome</keyword>
<dbReference type="InterPro" id="IPR023013">
    <property type="entry name" value="AGPR_AS"/>
</dbReference>
<dbReference type="AlphaFoldDB" id="A0A0B5AUT8"/>
<dbReference type="InterPro" id="IPR050085">
    <property type="entry name" value="AGPR"/>
</dbReference>
<proteinExistence type="inferred from homology"/>
<comment type="subcellular location">
    <subcellularLocation>
        <location evidence="7">Cytoplasm</location>
    </subcellularLocation>
</comment>
<comment type="pathway">
    <text evidence="1 7">Amino-acid biosynthesis; L-arginine biosynthesis; N(2)-acetyl-L-ornithine from L-glutamate: step 3/4.</text>
</comment>